<dbReference type="Gene3D" id="3.40.50.1110">
    <property type="entry name" value="SGNH hydrolase"/>
    <property type="match status" value="1"/>
</dbReference>
<feature type="chain" id="PRO_5004537833" evidence="1">
    <location>
        <begin position="24"/>
        <end position="444"/>
    </location>
</feature>
<dbReference type="HOGENOM" id="CLU_038262_0_0_14"/>
<dbReference type="eggNOG" id="COG3240">
    <property type="taxonomic scope" value="Bacteria"/>
</dbReference>
<dbReference type="InterPro" id="IPR036514">
    <property type="entry name" value="SGNH_hydro_sf"/>
</dbReference>
<dbReference type="PATRIC" id="fig|1276220.3.peg.572"/>
<dbReference type="AlphaFoldDB" id="S5MBP9"/>
<accession>S5MBP9</accession>
<dbReference type="RefSeq" id="WP_020834322.1">
    <property type="nucleotide sequence ID" value="NC_021846.1"/>
</dbReference>
<evidence type="ECO:0000256" key="1">
    <source>
        <dbReference type="SAM" id="SignalP"/>
    </source>
</evidence>
<dbReference type="Pfam" id="PF00657">
    <property type="entry name" value="Lipase_GDSL"/>
    <property type="match status" value="1"/>
</dbReference>
<dbReference type="Proteomes" id="UP000014984">
    <property type="component" value="Chromosome"/>
</dbReference>
<keyword evidence="3" id="KW-1185">Reference proteome</keyword>
<organism evidence="2 3">
    <name type="scientific">Spiroplasma taiwanense CT-1</name>
    <dbReference type="NCBI Taxonomy" id="1276220"/>
    <lineage>
        <taxon>Bacteria</taxon>
        <taxon>Bacillati</taxon>
        <taxon>Mycoplasmatota</taxon>
        <taxon>Mollicutes</taxon>
        <taxon>Entomoplasmatales</taxon>
        <taxon>Spiroplasmataceae</taxon>
        <taxon>Spiroplasma</taxon>
    </lineage>
</organism>
<evidence type="ECO:0000313" key="3">
    <source>
        <dbReference type="Proteomes" id="UP000014984"/>
    </source>
</evidence>
<dbReference type="GO" id="GO:0016788">
    <property type="term" value="F:hydrolase activity, acting on ester bonds"/>
    <property type="evidence" value="ECO:0007669"/>
    <property type="project" value="InterPro"/>
</dbReference>
<proteinExistence type="predicted"/>
<feature type="signal peptide" evidence="1">
    <location>
        <begin position="1"/>
        <end position="23"/>
    </location>
</feature>
<protein>
    <submittedName>
        <fullName evidence="2">Lysophospholipase</fullName>
    </submittedName>
</protein>
<dbReference type="KEGG" id="stai:STAIW_v1c05610"/>
<gene>
    <name evidence="2" type="ORF">STAIW_v1c05610</name>
</gene>
<dbReference type="SUPFAM" id="SSF52266">
    <property type="entry name" value="SGNH hydrolase"/>
    <property type="match status" value="1"/>
</dbReference>
<reference evidence="2 3" key="1">
    <citation type="journal article" date="2013" name="Genome Biol. Evol.">
        <title>Comparison of metabolic capacities and inference of gene content evolution in mosquito-associated Spiroplasma diminutum and S. taiwanense.</title>
        <authorList>
            <person name="Lo W.S."/>
            <person name="Ku C."/>
            <person name="Chen L.L."/>
            <person name="Chang T.H."/>
            <person name="Kuo C.H."/>
        </authorList>
    </citation>
    <scope>NUCLEOTIDE SEQUENCE [LARGE SCALE GENOMIC DNA]</scope>
    <source>
        <strain evidence="2">CT-1</strain>
    </source>
</reference>
<sequence length="444" mass="49416">MKKMLASLAVLSFSVSIGSQVVACMPKQGNVLPENDPLLYGKDIDKSKAIDDSKQTESGYTNYFIIGDSLSDVDGVTSFLEKKLSNLLNEMIDLDINFGGKYGWKDEKTEIWHSAFTNGKPAAYLLGEELGFGELKPSNQFFTEPYDQTEGYGNNYSVGGATAAKVGGGLMSVDDVTIDTQARTLIEQHKSSANDLVIFEIGGNDLFALNDLQTDPKKQVLLINDGLERLRKALFTLLNQGIEHVVFMTPPKMDYVSTYTDNSSGKSPVFDKDGNPIAGKEAEAEYIQDIGLEYQQRLLDLIEEIKSYYPNNFQTYDLYSDFKDLKTRFEATVADGKYNGHNAFTNKNEISIKLNGNDLELSGGLDFSSLTPEFIQNILSELVGNSEEKPKVEITISAIREEEQGNEEQNIDNYFFTDFVHPTAGVHKMVKDIFLDIVKKEVSK</sequence>
<dbReference type="EMBL" id="CP005074">
    <property type="protein sequence ID" value="AGR41183.1"/>
    <property type="molecule type" value="Genomic_DNA"/>
</dbReference>
<dbReference type="STRING" id="1276220.STAIW_v1c05610"/>
<dbReference type="OrthoDB" id="390278at2"/>
<evidence type="ECO:0000313" key="2">
    <source>
        <dbReference type="EMBL" id="AGR41183.1"/>
    </source>
</evidence>
<dbReference type="InterPro" id="IPR001087">
    <property type="entry name" value="GDSL"/>
</dbReference>
<name>S5MBP9_9MOLU</name>
<keyword evidence="1" id="KW-0732">Signal</keyword>